<evidence type="ECO:0000313" key="2">
    <source>
        <dbReference type="EMBL" id="CAH2095634.1"/>
    </source>
</evidence>
<dbReference type="EMBL" id="CAKOGL010000015">
    <property type="protein sequence ID" value="CAH2095634.1"/>
    <property type="molecule type" value="Genomic_DNA"/>
</dbReference>
<evidence type="ECO:0000259" key="1">
    <source>
        <dbReference type="Pfam" id="PF09588"/>
    </source>
</evidence>
<gene>
    <name evidence="2" type="ORF">EEDITHA_LOCUS11064</name>
</gene>
<sequence length="117" mass="13504">MQNVIHDHDYLPFPLHHQLIHNKISVTTDLAKKIEKKTKNQRKTKLWYTERSFRVTASKVEWGKSMETTAIETYEGKTGKKVESCGLYVSVQYPFIGASPDGLIEDSKILEVKFHIP</sequence>
<dbReference type="InterPro" id="IPR051703">
    <property type="entry name" value="NF-kappa-B_Signaling_Reg"/>
</dbReference>
<comment type="caution">
    <text evidence="2">The sequence shown here is derived from an EMBL/GenBank/DDBJ whole genome shotgun (WGS) entry which is preliminary data.</text>
</comment>
<accession>A0AAU9UD05</accession>
<organism evidence="2 3">
    <name type="scientific">Euphydryas editha</name>
    <name type="common">Edith's checkerspot</name>
    <dbReference type="NCBI Taxonomy" id="104508"/>
    <lineage>
        <taxon>Eukaryota</taxon>
        <taxon>Metazoa</taxon>
        <taxon>Ecdysozoa</taxon>
        <taxon>Arthropoda</taxon>
        <taxon>Hexapoda</taxon>
        <taxon>Insecta</taxon>
        <taxon>Pterygota</taxon>
        <taxon>Neoptera</taxon>
        <taxon>Endopterygota</taxon>
        <taxon>Lepidoptera</taxon>
        <taxon>Glossata</taxon>
        <taxon>Ditrysia</taxon>
        <taxon>Papilionoidea</taxon>
        <taxon>Nymphalidae</taxon>
        <taxon>Nymphalinae</taxon>
        <taxon>Euphydryas</taxon>
    </lineage>
</organism>
<dbReference type="Proteomes" id="UP001153954">
    <property type="component" value="Unassembled WGS sequence"/>
</dbReference>
<dbReference type="PANTHER" id="PTHR46609:SF6">
    <property type="entry name" value="EXONUCLEASE, PHAGE-TYPE_RECB, C-TERMINAL DOMAIN-CONTAINING PROTEIN-RELATED"/>
    <property type="match status" value="1"/>
</dbReference>
<evidence type="ECO:0000313" key="3">
    <source>
        <dbReference type="Proteomes" id="UP001153954"/>
    </source>
</evidence>
<name>A0AAU9UD05_EUPED</name>
<reference evidence="2" key="1">
    <citation type="submission" date="2022-03" db="EMBL/GenBank/DDBJ databases">
        <authorList>
            <person name="Tunstrom K."/>
        </authorList>
    </citation>
    <scope>NUCLEOTIDE SEQUENCE</scope>
</reference>
<dbReference type="PANTHER" id="PTHR46609">
    <property type="entry name" value="EXONUCLEASE, PHAGE-TYPE/RECB, C-TERMINAL DOMAIN-CONTAINING PROTEIN"/>
    <property type="match status" value="1"/>
</dbReference>
<dbReference type="InterPro" id="IPR011604">
    <property type="entry name" value="PDDEXK-like_dom_sf"/>
</dbReference>
<feature type="domain" description="YqaJ viral recombinase" evidence="1">
    <location>
        <begin position="30"/>
        <end position="114"/>
    </location>
</feature>
<dbReference type="Pfam" id="PF09588">
    <property type="entry name" value="YqaJ"/>
    <property type="match status" value="1"/>
</dbReference>
<dbReference type="SUPFAM" id="SSF52980">
    <property type="entry name" value="Restriction endonuclease-like"/>
    <property type="match status" value="1"/>
</dbReference>
<dbReference type="GO" id="GO:0006281">
    <property type="term" value="P:DNA repair"/>
    <property type="evidence" value="ECO:0007669"/>
    <property type="project" value="UniProtKB-ARBA"/>
</dbReference>
<dbReference type="InterPro" id="IPR019080">
    <property type="entry name" value="YqaJ_viral_recombinase"/>
</dbReference>
<dbReference type="InterPro" id="IPR011335">
    <property type="entry name" value="Restrct_endonuc-II-like"/>
</dbReference>
<protein>
    <recommendedName>
        <fullName evidence="1">YqaJ viral recombinase domain-containing protein</fullName>
    </recommendedName>
</protein>
<dbReference type="AlphaFoldDB" id="A0AAU9UD05"/>
<dbReference type="Gene3D" id="3.90.320.10">
    <property type="match status" value="1"/>
</dbReference>
<keyword evidence="3" id="KW-1185">Reference proteome</keyword>
<proteinExistence type="predicted"/>